<dbReference type="EMBL" id="CAMPGE010009961">
    <property type="protein sequence ID" value="CAI2368819.1"/>
    <property type="molecule type" value="Genomic_DNA"/>
</dbReference>
<dbReference type="GO" id="GO:0005829">
    <property type="term" value="C:cytosol"/>
    <property type="evidence" value="ECO:0007669"/>
    <property type="project" value="TreeGrafter"/>
</dbReference>
<keyword evidence="4" id="KW-1185">Reference proteome</keyword>
<comment type="caution">
    <text evidence="3">The sequence shown here is derived from an EMBL/GenBank/DDBJ whole genome shotgun (WGS) entry which is preliminary data.</text>
</comment>
<evidence type="ECO:0000256" key="1">
    <source>
        <dbReference type="ARBA" id="ARBA00023002"/>
    </source>
</evidence>
<proteinExistence type="predicted"/>
<reference evidence="3" key="1">
    <citation type="submission" date="2023-07" db="EMBL/GenBank/DDBJ databases">
        <authorList>
            <consortium name="AG Swart"/>
            <person name="Singh M."/>
            <person name="Singh A."/>
            <person name="Seah K."/>
            <person name="Emmerich C."/>
        </authorList>
    </citation>
    <scope>NUCLEOTIDE SEQUENCE</scope>
    <source>
        <strain evidence="3">DP1</strain>
    </source>
</reference>
<dbReference type="PANTHER" id="PTHR43364:SF4">
    <property type="entry name" value="NAD(P)-LINKED OXIDOREDUCTASE SUPERFAMILY PROTEIN"/>
    <property type="match status" value="1"/>
</dbReference>
<evidence type="ECO:0000259" key="2">
    <source>
        <dbReference type="Pfam" id="PF00248"/>
    </source>
</evidence>
<evidence type="ECO:0000313" key="3">
    <source>
        <dbReference type="EMBL" id="CAI2368819.1"/>
    </source>
</evidence>
<dbReference type="InterPro" id="IPR036812">
    <property type="entry name" value="NAD(P)_OxRdtase_dom_sf"/>
</dbReference>
<dbReference type="AlphaFoldDB" id="A0AAD1UHD4"/>
<dbReference type="GO" id="GO:0016491">
    <property type="term" value="F:oxidoreductase activity"/>
    <property type="evidence" value="ECO:0007669"/>
    <property type="project" value="UniProtKB-KW"/>
</dbReference>
<protein>
    <recommendedName>
        <fullName evidence="2">NADP-dependent oxidoreductase domain-containing protein</fullName>
    </recommendedName>
</protein>
<dbReference type="Gene3D" id="3.20.20.100">
    <property type="entry name" value="NADP-dependent oxidoreductase domain"/>
    <property type="match status" value="1"/>
</dbReference>
<feature type="domain" description="NADP-dependent oxidoreductase" evidence="2">
    <location>
        <begin position="136"/>
        <end position="295"/>
    </location>
</feature>
<dbReference type="Pfam" id="PF00248">
    <property type="entry name" value="Aldo_ket_red"/>
    <property type="match status" value="1"/>
</dbReference>
<dbReference type="Proteomes" id="UP001295684">
    <property type="component" value="Unassembled WGS sequence"/>
</dbReference>
<organism evidence="3 4">
    <name type="scientific">Euplotes crassus</name>
    <dbReference type="NCBI Taxonomy" id="5936"/>
    <lineage>
        <taxon>Eukaryota</taxon>
        <taxon>Sar</taxon>
        <taxon>Alveolata</taxon>
        <taxon>Ciliophora</taxon>
        <taxon>Intramacronucleata</taxon>
        <taxon>Spirotrichea</taxon>
        <taxon>Hypotrichia</taxon>
        <taxon>Euplotida</taxon>
        <taxon>Euplotidae</taxon>
        <taxon>Moneuplotes</taxon>
    </lineage>
</organism>
<dbReference type="PANTHER" id="PTHR43364">
    <property type="entry name" value="NADH-SPECIFIC METHYLGLYOXAL REDUCTASE-RELATED"/>
    <property type="match status" value="1"/>
</dbReference>
<name>A0AAD1UHD4_EUPCR</name>
<dbReference type="CDD" id="cd19099">
    <property type="entry name" value="AKR_unchar"/>
    <property type="match status" value="1"/>
</dbReference>
<keyword evidence="1" id="KW-0560">Oxidoreductase</keyword>
<dbReference type="InterPro" id="IPR050523">
    <property type="entry name" value="AKR_Detox_Biosynth"/>
</dbReference>
<sequence length="471" mass="53638">MLNQILKRHCRRVKPVTSFLEGSKRAFSGTREGTKSEVLSSIDPYLGKFDNFLRNVANYEEQLDDNLHPYYMKKDALSGYATGAGTEKYMKRNRDEIPEENFKTPFDSDLKLSSLGIGTYIGAPDDETDFYMYNGIKTSVMSGGVNVIDTAINYRYQKSEKVIGSVLNTLVNKYGYTRDELFVASKGGFVPEDSEQGTPGRVIVEELIREGHMDKSDVIQGNVHCIHPKFLENQLEQSLKNMNLETLDLYYLHNAYEMQGPHNTDNVVMDRLAAAFEFLESKVEEGKIKNYGLATWLCFRARNREEKIYLNLQKVVELAEKVCGKDNHFNYIQVPINVMIPEAFIEPWQDFNEKRGDETVATNKTLLAVCSMLNMNLVSSQPLFQGKLSNLALPNQMGVYNTASRHLQLIRSIPSAGPGSSPLVSTLVGMKNPRHVKYNLEVVKKPLMTREEWFDIIKPKKRVEHIDEEVE</sequence>
<gene>
    <name evidence="3" type="ORF">ECRASSUSDP1_LOCUS10115</name>
</gene>
<dbReference type="InterPro" id="IPR023210">
    <property type="entry name" value="NADP_OxRdtase_dom"/>
</dbReference>
<evidence type="ECO:0000313" key="4">
    <source>
        <dbReference type="Proteomes" id="UP001295684"/>
    </source>
</evidence>
<dbReference type="SUPFAM" id="SSF51430">
    <property type="entry name" value="NAD(P)-linked oxidoreductase"/>
    <property type="match status" value="1"/>
</dbReference>
<accession>A0AAD1UHD4</accession>